<organism evidence="1 2">
    <name type="scientific">Elysia crispata</name>
    <name type="common">lettuce slug</name>
    <dbReference type="NCBI Taxonomy" id="231223"/>
    <lineage>
        <taxon>Eukaryota</taxon>
        <taxon>Metazoa</taxon>
        <taxon>Spiralia</taxon>
        <taxon>Lophotrochozoa</taxon>
        <taxon>Mollusca</taxon>
        <taxon>Gastropoda</taxon>
        <taxon>Heterobranchia</taxon>
        <taxon>Euthyneura</taxon>
        <taxon>Panpulmonata</taxon>
        <taxon>Sacoglossa</taxon>
        <taxon>Placobranchoidea</taxon>
        <taxon>Plakobranchidae</taxon>
        <taxon>Elysia</taxon>
    </lineage>
</organism>
<dbReference type="Proteomes" id="UP001283361">
    <property type="component" value="Unassembled WGS sequence"/>
</dbReference>
<keyword evidence="2" id="KW-1185">Reference proteome</keyword>
<gene>
    <name evidence="1" type="ORF">RRG08_046425</name>
</gene>
<dbReference type="AlphaFoldDB" id="A0AAE0Z8V8"/>
<evidence type="ECO:0000313" key="1">
    <source>
        <dbReference type="EMBL" id="KAK3764785.1"/>
    </source>
</evidence>
<accession>A0AAE0Z8V8</accession>
<dbReference type="EMBL" id="JAWDGP010004397">
    <property type="protein sequence ID" value="KAK3764785.1"/>
    <property type="molecule type" value="Genomic_DNA"/>
</dbReference>
<proteinExistence type="predicted"/>
<reference evidence="1" key="1">
    <citation type="journal article" date="2023" name="G3 (Bethesda)">
        <title>A reference genome for the long-term kleptoplast-retaining sea slug Elysia crispata morphotype clarki.</title>
        <authorList>
            <person name="Eastman K.E."/>
            <person name="Pendleton A.L."/>
            <person name="Shaikh M.A."/>
            <person name="Suttiyut T."/>
            <person name="Ogas R."/>
            <person name="Tomko P."/>
            <person name="Gavelis G."/>
            <person name="Widhalm J.R."/>
            <person name="Wisecaver J.H."/>
        </authorList>
    </citation>
    <scope>NUCLEOTIDE SEQUENCE</scope>
    <source>
        <strain evidence="1">ECLA1</strain>
    </source>
</reference>
<sequence length="149" mass="17114">MSGHWSVVSSGSQGESGRELLNHGWNGLVCQYLVGLLDGSAGRTFTCNGRWNRNIATQSLLYRAQFYRSQTLNVHNVNRINNRNIATQSLLYRAQFYRSQTLNVHNVNRINNRNIATQSLLYRAQFYRSQTLNVHNVNRINNRNIATQS</sequence>
<name>A0AAE0Z8V8_9GAST</name>
<protein>
    <submittedName>
        <fullName evidence="1">Uncharacterized protein</fullName>
    </submittedName>
</protein>
<comment type="caution">
    <text evidence="1">The sequence shown here is derived from an EMBL/GenBank/DDBJ whole genome shotgun (WGS) entry which is preliminary data.</text>
</comment>
<evidence type="ECO:0000313" key="2">
    <source>
        <dbReference type="Proteomes" id="UP001283361"/>
    </source>
</evidence>